<dbReference type="Proteomes" id="UP001234297">
    <property type="component" value="Chromosome 7"/>
</dbReference>
<evidence type="ECO:0000313" key="1">
    <source>
        <dbReference type="EMBL" id="KAJ8628720.1"/>
    </source>
</evidence>
<keyword evidence="2" id="KW-1185">Reference proteome</keyword>
<sequence length="134" mass="14829">MQGGYPSLSHAYDSIGWVGFEFDHSNQATVIIFFYNYLPLVMAQTKFFSACVLLLLVLMIVSNEILVCEGRHLKSKEEGCSKCQINDDTTFGGTRKSDNDTSSVHHYHTSTIGNDVDDFRPTAPGHSPGIGHSR</sequence>
<protein>
    <submittedName>
        <fullName evidence="1">Uncharacterized protein</fullName>
    </submittedName>
</protein>
<proteinExistence type="predicted"/>
<evidence type="ECO:0000313" key="2">
    <source>
        <dbReference type="Proteomes" id="UP001234297"/>
    </source>
</evidence>
<name>A0ACC2L5V2_PERAE</name>
<organism evidence="1 2">
    <name type="scientific">Persea americana</name>
    <name type="common">Avocado</name>
    <dbReference type="NCBI Taxonomy" id="3435"/>
    <lineage>
        <taxon>Eukaryota</taxon>
        <taxon>Viridiplantae</taxon>
        <taxon>Streptophyta</taxon>
        <taxon>Embryophyta</taxon>
        <taxon>Tracheophyta</taxon>
        <taxon>Spermatophyta</taxon>
        <taxon>Magnoliopsida</taxon>
        <taxon>Magnoliidae</taxon>
        <taxon>Laurales</taxon>
        <taxon>Lauraceae</taxon>
        <taxon>Persea</taxon>
    </lineage>
</organism>
<accession>A0ACC2L5V2</accession>
<comment type="caution">
    <text evidence="1">The sequence shown here is derived from an EMBL/GenBank/DDBJ whole genome shotgun (WGS) entry which is preliminary data.</text>
</comment>
<reference evidence="1 2" key="1">
    <citation type="journal article" date="2022" name="Hortic Res">
        <title>A haplotype resolved chromosomal level avocado genome allows analysis of novel avocado genes.</title>
        <authorList>
            <person name="Nath O."/>
            <person name="Fletcher S.J."/>
            <person name="Hayward A."/>
            <person name="Shaw L.M."/>
            <person name="Masouleh A.K."/>
            <person name="Furtado A."/>
            <person name="Henry R.J."/>
            <person name="Mitter N."/>
        </authorList>
    </citation>
    <scope>NUCLEOTIDE SEQUENCE [LARGE SCALE GENOMIC DNA]</scope>
    <source>
        <strain evidence="2">cv. Hass</strain>
    </source>
</reference>
<gene>
    <name evidence="1" type="ORF">MRB53_022043</name>
</gene>
<dbReference type="EMBL" id="CM056815">
    <property type="protein sequence ID" value="KAJ8628720.1"/>
    <property type="molecule type" value="Genomic_DNA"/>
</dbReference>